<gene>
    <name evidence="2" type="ORF">GCM10010260_69110</name>
</gene>
<comment type="caution">
    <text evidence="2">The sequence shown here is derived from an EMBL/GenBank/DDBJ whole genome shotgun (WGS) entry which is preliminary data.</text>
</comment>
<dbReference type="Proteomes" id="UP000618795">
    <property type="component" value="Unassembled WGS sequence"/>
</dbReference>
<feature type="region of interest" description="Disordered" evidence="1">
    <location>
        <begin position="66"/>
        <end position="94"/>
    </location>
</feature>
<evidence type="ECO:0000313" key="2">
    <source>
        <dbReference type="EMBL" id="GGV19355.1"/>
    </source>
</evidence>
<protein>
    <submittedName>
        <fullName evidence="2">Uncharacterized protein</fullName>
    </submittedName>
</protein>
<dbReference type="EMBL" id="BMTD01000020">
    <property type="protein sequence ID" value="GGV19355.1"/>
    <property type="molecule type" value="Genomic_DNA"/>
</dbReference>
<sequence>MWGSTGRVPFRTWETVATETPALRATSAMVAIASPSLSRLSRLRRPSGPAAPDAVGRHTARTYGMDALRGPAEPSGLDGRGPSGRDAIPSSTPA</sequence>
<keyword evidence="3" id="KW-1185">Reference proteome</keyword>
<evidence type="ECO:0000313" key="3">
    <source>
        <dbReference type="Proteomes" id="UP000618795"/>
    </source>
</evidence>
<evidence type="ECO:0000256" key="1">
    <source>
        <dbReference type="SAM" id="MobiDB-lite"/>
    </source>
</evidence>
<name>A0A918MF04_9ACTN</name>
<dbReference type="AlphaFoldDB" id="A0A918MF04"/>
<accession>A0A918MF04</accession>
<reference evidence="2" key="2">
    <citation type="submission" date="2020-09" db="EMBL/GenBank/DDBJ databases">
        <authorList>
            <person name="Sun Q."/>
            <person name="Ohkuma M."/>
        </authorList>
    </citation>
    <scope>NUCLEOTIDE SEQUENCE</scope>
    <source>
        <strain evidence="2">JCM 4369</strain>
    </source>
</reference>
<organism evidence="2 3">
    <name type="scientific">Streptomyces filipinensis</name>
    <dbReference type="NCBI Taxonomy" id="66887"/>
    <lineage>
        <taxon>Bacteria</taxon>
        <taxon>Bacillati</taxon>
        <taxon>Actinomycetota</taxon>
        <taxon>Actinomycetes</taxon>
        <taxon>Kitasatosporales</taxon>
        <taxon>Streptomycetaceae</taxon>
        <taxon>Streptomyces</taxon>
    </lineage>
</organism>
<proteinExistence type="predicted"/>
<reference evidence="2" key="1">
    <citation type="journal article" date="2014" name="Int. J. Syst. Evol. Microbiol.">
        <title>Complete genome sequence of Corynebacterium casei LMG S-19264T (=DSM 44701T), isolated from a smear-ripened cheese.</title>
        <authorList>
            <consortium name="US DOE Joint Genome Institute (JGI-PGF)"/>
            <person name="Walter F."/>
            <person name="Albersmeier A."/>
            <person name="Kalinowski J."/>
            <person name="Ruckert C."/>
        </authorList>
    </citation>
    <scope>NUCLEOTIDE SEQUENCE</scope>
    <source>
        <strain evidence="2">JCM 4369</strain>
    </source>
</reference>